<evidence type="ECO:0000256" key="8">
    <source>
        <dbReference type="SAM" id="MobiDB-lite"/>
    </source>
</evidence>
<proteinExistence type="predicted"/>
<evidence type="ECO:0000256" key="4">
    <source>
        <dbReference type="ARBA" id="ARBA00022989"/>
    </source>
</evidence>
<feature type="domain" description="FAD-binding FR-type" evidence="10">
    <location>
        <begin position="341"/>
        <end position="489"/>
    </location>
</feature>
<evidence type="ECO:0000259" key="10">
    <source>
        <dbReference type="PROSITE" id="PS51384"/>
    </source>
</evidence>
<evidence type="ECO:0000313" key="11">
    <source>
        <dbReference type="EMBL" id="KAL1610444.1"/>
    </source>
</evidence>
<evidence type="ECO:0000256" key="1">
    <source>
        <dbReference type="ARBA" id="ARBA00004141"/>
    </source>
</evidence>
<organism evidence="11 12">
    <name type="scientific">Paraconiothyrium brasiliense</name>
    <dbReference type="NCBI Taxonomy" id="300254"/>
    <lineage>
        <taxon>Eukaryota</taxon>
        <taxon>Fungi</taxon>
        <taxon>Dikarya</taxon>
        <taxon>Ascomycota</taxon>
        <taxon>Pezizomycotina</taxon>
        <taxon>Dothideomycetes</taxon>
        <taxon>Pleosporomycetidae</taxon>
        <taxon>Pleosporales</taxon>
        <taxon>Massarineae</taxon>
        <taxon>Didymosphaeriaceae</taxon>
        <taxon>Paraconiothyrium</taxon>
    </lineage>
</organism>
<dbReference type="InterPro" id="IPR051410">
    <property type="entry name" value="Ferric/Cupric_Reductase"/>
</dbReference>
<dbReference type="Gene3D" id="3.40.50.80">
    <property type="entry name" value="Nucleotide-binding domain of ferredoxin-NADP reductase (FNR) module"/>
    <property type="match status" value="1"/>
</dbReference>
<keyword evidence="2" id="KW-0813">Transport</keyword>
<name>A0ABR3S189_9PLEO</name>
<keyword evidence="5" id="KW-0406">Ion transport</keyword>
<dbReference type="Proteomes" id="UP001521785">
    <property type="component" value="Unassembled WGS sequence"/>
</dbReference>
<dbReference type="SFLD" id="SFLDG01168">
    <property type="entry name" value="Ferric_reductase_subgroup_(FRE"/>
    <property type="match status" value="1"/>
</dbReference>
<dbReference type="InterPro" id="IPR017927">
    <property type="entry name" value="FAD-bd_FR_type"/>
</dbReference>
<feature type="region of interest" description="Disordered" evidence="8">
    <location>
        <begin position="100"/>
        <end position="129"/>
    </location>
</feature>
<dbReference type="SFLD" id="SFLDS00052">
    <property type="entry name" value="Ferric_Reductase_Domain"/>
    <property type="match status" value="1"/>
</dbReference>
<dbReference type="PROSITE" id="PS51384">
    <property type="entry name" value="FAD_FR"/>
    <property type="match status" value="1"/>
</dbReference>
<accession>A0ABR3S189</accession>
<feature type="transmembrane region" description="Helical" evidence="9">
    <location>
        <begin position="285"/>
        <end position="306"/>
    </location>
</feature>
<keyword evidence="12" id="KW-1185">Reference proteome</keyword>
<dbReference type="PANTHER" id="PTHR32361:SF9">
    <property type="entry name" value="FERRIC REDUCTASE TRANSMEMBRANE COMPONENT 3-RELATED"/>
    <property type="match status" value="1"/>
</dbReference>
<comment type="subcellular location">
    <subcellularLocation>
        <location evidence="1">Membrane</location>
        <topology evidence="1">Multi-pass membrane protein</topology>
    </subcellularLocation>
</comment>
<dbReference type="Pfam" id="PF01794">
    <property type="entry name" value="Ferric_reduct"/>
    <property type="match status" value="1"/>
</dbReference>
<dbReference type="CDD" id="cd06186">
    <property type="entry name" value="NOX_Duox_like_FAD_NADP"/>
    <property type="match status" value="1"/>
</dbReference>
<dbReference type="InterPro" id="IPR013112">
    <property type="entry name" value="FAD-bd_8"/>
</dbReference>
<keyword evidence="3 9" id="KW-0812">Transmembrane</keyword>
<dbReference type="InterPro" id="IPR013130">
    <property type="entry name" value="Fe3_Rdtase_TM_dom"/>
</dbReference>
<feature type="transmembrane region" description="Helical" evidence="9">
    <location>
        <begin position="318"/>
        <end position="338"/>
    </location>
</feature>
<sequence length="631" mass="70714">MAEELAIWLRNAVQSSLDESALAVGATSRANASNPVPDDPGKAPQFRKLAEAVLYGRKVVNTYNLVLLGVLLVFTLWHWAEKLALRKRWRDARRSAKRDESADDTWSSSSSTIEGTASPPDASIKKVDDVDETSPLLSTRSSRQESTVLWKPFHLLRAFLLYQPRPVPIIDKTLPTNAISLLVFAFVTLNLLYNLYGMTYELLYIFSFADRCGLIFSANLPLLYLLAAKTQPLKFLTGYSYESLNIFHRRVGELLCFEAFMHLVGMFIVWFFALRKIGFTLARFILNKLVILGLLAFLSYQVLFITSLGSFRKRMYEVFLTLHIFFQVMGLTFLWFHFHTARPYVGAALAIFLIDRVVFRLWLKATTHLATLAILEDGETILVSTNWDTSTRQSLLMPKSMEHGWKPNDHVFLTVPALSRKHTLQAHPFTIFSAAPTFHTNKEGAHAWFSLLIRAQGNEGFTRQLLDYARSQESANIRLDGPYGSSHALDMLRASDTAVVIAGGSGIAVAYPLLYALLCRTTTPSADIEGGSKRRKTKLLWITHEAAHHSWIPKDKWVELVEWGLEAHTPTATAVVGRPNVHSSLRSMIDGGRTGVVVSGPDGLVRDVRNTVAGLLCAGKDVKVQVEKFGW</sequence>
<evidence type="ECO:0000313" key="12">
    <source>
        <dbReference type="Proteomes" id="UP001521785"/>
    </source>
</evidence>
<evidence type="ECO:0000256" key="2">
    <source>
        <dbReference type="ARBA" id="ARBA00022448"/>
    </source>
</evidence>
<feature type="transmembrane region" description="Helical" evidence="9">
    <location>
        <begin position="62"/>
        <end position="80"/>
    </location>
</feature>
<evidence type="ECO:0000256" key="6">
    <source>
        <dbReference type="ARBA" id="ARBA00023136"/>
    </source>
</evidence>
<keyword evidence="7" id="KW-0325">Glycoprotein</keyword>
<evidence type="ECO:0000256" key="9">
    <source>
        <dbReference type="SAM" id="Phobius"/>
    </source>
</evidence>
<dbReference type="Pfam" id="PF08022">
    <property type="entry name" value="FAD_binding_8"/>
    <property type="match status" value="1"/>
</dbReference>
<feature type="transmembrane region" description="Helical" evidence="9">
    <location>
        <begin position="254"/>
        <end position="273"/>
    </location>
</feature>
<feature type="transmembrane region" description="Helical" evidence="9">
    <location>
        <begin position="178"/>
        <end position="196"/>
    </location>
</feature>
<dbReference type="EMBL" id="JAKJXO020000002">
    <property type="protein sequence ID" value="KAL1610444.1"/>
    <property type="molecule type" value="Genomic_DNA"/>
</dbReference>
<keyword evidence="4 9" id="KW-1133">Transmembrane helix</keyword>
<dbReference type="PANTHER" id="PTHR32361">
    <property type="entry name" value="FERRIC/CUPRIC REDUCTASE TRANSMEMBRANE COMPONENT"/>
    <property type="match status" value="1"/>
</dbReference>
<feature type="transmembrane region" description="Helical" evidence="9">
    <location>
        <begin position="202"/>
        <end position="226"/>
    </location>
</feature>
<reference evidence="11 12" key="1">
    <citation type="submission" date="2024-02" db="EMBL/GenBank/DDBJ databases">
        <title>De novo assembly and annotation of 12 fungi associated with fruit tree decline syndrome in Ontario, Canada.</title>
        <authorList>
            <person name="Sulman M."/>
            <person name="Ellouze W."/>
            <person name="Ilyukhin E."/>
        </authorList>
    </citation>
    <scope>NUCLEOTIDE SEQUENCE [LARGE SCALE GENOMIC DNA]</scope>
    <source>
        <strain evidence="11 12">M42-189</strain>
    </source>
</reference>
<keyword evidence="6 9" id="KW-0472">Membrane</keyword>
<dbReference type="InterPro" id="IPR039261">
    <property type="entry name" value="FNR_nucleotide-bd"/>
</dbReference>
<dbReference type="SUPFAM" id="SSF52343">
    <property type="entry name" value="Ferredoxin reductase-like, C-terminal NADP-linked domain"/>
    <property type="match status" value="1"/>
</dbReference>
<comment type="caution">
    <text evidence="11">The sequence shown here is derived from an EMBL/GenBank/DDBJ whole genome shotgun (WGS) entry which is preliminary data.</text>
</comment>
<evidence type="ECO:0000256" key="5">
    <source>
        <dbReference type="ARBA" id="ARBA00023065"/>
    </source>
</evidence>
<evidence type="ECO:0000256" key="7">
    <source>
        <dbReference type="ARBA" id="ARBA00023180"/>
    </source>
</evidence>
<gene>
    <name evidence="11" type="ORF">SLS60_002112</name>
</gene>
<evidence type="ECO:0000256" key="3">
    <source>
        <dbReference type="ARBA" id="ARBA00022692"/>
    </source>
</evidence>
<protein>
    <recommendedName>
        <fullName evidence="10">FAD-binding FR-type domain-containing protein</fullName>
    </recommendedName>
</protein>